<comment type="catalytic activity">
    <reaction evidence="9">
        <text>L-aspartate + O2 = iminosuccinate + H2O2</text>
        <dbReference type="Rhea" id="RHEA:25876"/>
        <dbReference type="ChEBI" id="CHEBI:15379"/>
        <dbReference type="ChEBI" id="CHEBI:16240"/>
        <dbReference type="ChEBI" id="CHEBI:29991"/>
        <dbReference type="ChEBI" id="CHEBI:77875"/>
        <dbReference type="EC" id="1.4.3.16"/>
    </reaction>
    <physiologicalReaction direction="left-to-right" evidence="9">
        <dbReference type="Rhea" id="RHEA:25877"/>
    </physiologicalReaction>
</comment>
<dbReference type="PROSITE" id="PS51257">
    <property type="entry name" value="PROKAR_LIPOPROTEIN"/>
    <property type="match status" value="1"/>
</dbReference>
<keyword evidence="5" id="KW-0285">Flavoprotein</keyword>
<keyword evidence="13" id="KW-1185">Reference proteome</keyword>
<feature type="domain" description="FAD-dependent oxidoreductase 2 FAD-binding" evidence="10">
    <location>
        <begin position="32"/>
        <end position="392"/>
    </location>
</feature>
<evidence type="ECO:0000256" key="5">
    <source>
        <dbReference type="ARBA" id="ARBA00022630"/>
    </source>
</evidence>
<dbReference type="SUPFAM" id="SSF51905">
    <property type="entry name" value="FAD/NAD(P)-binding domain"/>
    <property type="match status" value="1"/>
</dbReference>
<evidence type="ECO:0000259" key="10">
    <source>
        <dbReference type="Pfam" id="PF00890"/>
    </source>
</evidence>
<dbReference type="EC" id="1.4.3.16" evidence="4"/>
<keyword evidence="8" id="KW-0560">Oxidoreductase</keyword>
<evidence type="ECO:0000256" key="3">
    <source>
        <dbReference type="ARBA" id="ARBA00008562"/>
    </source>
</evidence>
<dbReference type="PANTHER" id="PTHR42716">
    <property type="entry name" value="L-ASPARTATE OXIDASE"/>
    <property type="match status" value="1"/>
</dbReference>
<dbReference type="PANTHER" id="PTHR42716:SF2">
    <property type="entry name" value="L-ASPARTATE OXIDASE, CHLOROPLASTIC"/>
    <property type="match status" value="1"/>
</dbReference>
<dbReference type="EMBL" id="BMQO01000012">
    <property type="protein sequence ID" value="GGS31989.1"/>
    <property type="molecule type" value="Genomic_DNA"/>
</dbReference>
<keyword evidence="7" id="KW-0274">FAD</keyword>
<dbReference type="InterPro" id="IPR027477">
    <property type="entry name" value="Succ_DH/fumarate_Rdtase_cat_sf"/>
</dbReference>
<comment type="pathway">
    <text evidence="2">Cofactor biosynthesis; NAD(+) biosynthesis; iminoaspartate from L-aspartate (oxidase route): step 1/1.</text>
</comment>
<evidence type="ECO:0000259" key="11">
    <source>
        <dbReference type="Pfam" id="PF02910"/>
    </source>
</evidence>
<dbReference type="Gene3D" id="3.50.50.60">
    <property type="entry name" value="FAD/NAD(P)-binding domain"/>
    <property type="match status" value="1"/>
</dbReference>
<evidence type="ECO:0000256" key="1">
    <source>
        <dbReference type="ARBA" id="ARBA00001974"/>
    </source>
</evidence>
<dbReference type="Gene3D" id="1.20.58.100">
    <property type="entry name" value="Fumarate reductase/succinate dehydrogenase flavoprotein-like, C-terminal domain"/>
    <property type="match status" value="1"/>
</dbReference>
<dbReference type="Pfam" id="PF00890">
    <property type="entry name" value="FAD_binding_2"/>
    <property type="match status" value="1"/>
</dbReference>
<evidence type="ECO:0000313" key="13">
    <source>
        <dbReference type="Proteomes" id="UP000620633"/>
    </source>
</evidence>
<dbReference type="SUPFAM" id="SSF56425">
    <property type="entry name" value="Succinate dehydrogenase/fumarate reductase flavoprotein, catalytic domain"/>
    <property type="match status" value="1"/>
</dbReference>
<evidence type="ECO:0000256" key="2">
    <source>
        <dbReference type="ARBA" id="ARBA00004950"/>
    </source>
</evidence>
<protein>
    <recommendedName>
        <fullName evidence="4">L-aspartate oxidase</fullName>
        <ecNumber evidence="4">1.4.3.16</ecNumber>
    </recommendedName>
</protein>
<reference evidence="13" key="1">
    <citation type="journal article" date="2019" name="Int. J. Syst. Evol. Microbiol.">
        <title>The Global Catalogue of Microorganisms (GCM) 10K type strain sequencing project: providing services to taxonomists for standard genome sequencing and annotation.</title>
        <authorList>
            <consortium name="The Broad Institute Genomics Platform"/>
            <consortium name="The Broad Institute Genome Sequencing Center for Infectious Disease"/>
            <person name="Wu L."/>
            <person name="Ma J."/>
        </authorList>
    </citation>
    <scope>NUCLEOTIDE SEQUENCE [LARGE SCALE GENOMIC DNA]</scope>
    <source>
        <strain evidence="13">JCM 31406</strain>
    </source>
</reference>
<comment type="similarity">
    <text evidence="3">Belongs to the FAD-dependent oxidoreductase 2 family. NadB subfamily.</text>
</comment>
<evidence type="ECO:0000256" key="4">
    <source>
        <dbReference type="ARBA" id="ARBA00012173"/>
    </source>
</evidence>
<comment type="caution">
    <text evidence="12">The sequence shown here is derived from an EMBL/GenBank/DDBJ whole genome shotgun (WGS) entry which is preliminary data.</text>
</comment>
<dbReference type="InterPro" id="IPR003953">
    <property type="entry name" value="FAD-dep_OxRdtase_2_FAD-bd"/>
</dbReference>
<dbReference type="InterPro" id="IPR037099">
    <property type="entry name" value="Fum_R/Succ_DH_flav-like_C_sf"/>
</dbReference>
<evidence type="ECO:0000256" key="7">
    <source>
        <dbReference type="ARBA" id="ARBA00022827"/>
    </source>
</evidence>
<dbReference type="Gene3D" id="3.90.700.10">
    <property type="entry name" value="Succinate dehydrogenase/fumarate reductase flavoprotein, catalytic domain"/>
    <property type="match status" value="1"/>
</dbReference>
<evidence type="ECO:0000256" key="6">
    <source>
        <dbReference type="ARBA" id="ARBA00022642"/>
    </source>
</evidence>
<gene>
    <name evidence="12" type="ORF">GCM10008961_24640</name>
</gene>
<accession>A0ABQ2SM51</accession>
<keyword evidence="6" id="KW-0662">Pyridine nucleotide biosynthesis</keyword>
<dbReference type="Pfam" id="PF02910">
    <property type="entry name" value="Succ_DH_flav_C"/>
    <property type="match status" value="1"/>
</dbReference>
<dbReference type="PRINTS" id="PR00368">
    <property type="entry name" value="FADPNR"/>
</dbReference>
<dbReference type="PRINTS" id="PR00411">
    <property type="entry name" value="PNDRDTASEI"/>
</dbReference>
<evidence type="ECO:0000256" key="8">
    <source>
        <dbReference type="ARBA" id="ARBA00023002"/>
    </source>
</evidence>
<dbReference type="Proteomes" id="UP000620633">
    <property type="component" value="Unassembled WGS sequence"/>
</dbReference>
<dbReference type="InterPro" id="IPR005288">
    <property type="entry name" value="NadB"/>
</dbReference>
<feature type="domain" description="Fumarate reductase/succinate dehydrogenase flavoprotein-like C-terminal" evidence="11">
    <location>
        <begin position="464"/>
        <end position="502"/>
    </location>
</feature>
<comment type="cofactor">
    <cofactor evidence="1">
        <name>FAD</name>
        <dbReference type="ChEBI" id="CHEBI:57692"/>
    </cofactor>
</comment>
<evidence type="ECO:0000313" key="12">
    <source>
        <dbReference type="EMBL" id="GGS31989.1"/>
    </source>
</evidence>
<evidence type="ECO:0000256" key="9">
    <source>
        <dbReference type="ARBA" id="ARBA00048305"/>
    </source>
</evidence>
<sequence>MAACARSGGSCQAFCSCLCRTLSGVRIVETELLVVGGGVAGAYAALTARSYGADVVLACKTPLTGGSTRWAQGGIAAPLAAGDEDAHALDTLKAGRGLCEPEAVQAFVRDARSHVETLRDLGVTFSPHVTLEGGHSRARIRHTGDSTGHSISLALAGALGAARGPALNVLEGAFVRNLRVSGGAVVGADLLTPDGPVRVRAGAVLLATGGFGRLYPVTTAPPEGTGDGLGLAWQAGAALRDLEFVQFHPTAVVRGGAFLVTEAARGEGGRLLNARGERFMERYDPAHELAPRDVVARAIAAEIAATGRVDLDLRHLGAAFVRSRFPTVTASLAPLGLDLGADLIPVQPAVHYTMGGVQTDVQGRAGVPGLYAAGEVASSGLHGANRLASNSLSEGLVFGARAARAALAVLKPVPARTEALPAPLVDPACLPALRAAVAGAAGLRRDGATLRAALDAWAWPSTGTESRESLEAGHLALIGERVLRAALDREESRGGHHRTDFPGEAAGAVHSVQSRALGETVARVPVGTAVPATSVLGSSA</sequence>
<dbReference type="InterPro" id="IPR015939">
    <property type="entry name" value="Fum_Rdtase/Succ_DH_flav-like_C"/>
</dbReference>
<dbReference type="InterPro" id="IPR036188">
    <property type="entry name" value="FAD/NAD-bd_sf"/>
</dbReference>
<name>A0ABQ2SM51_9DEIO</name>
<proteinExistence type="inferred from homology"/>
<organism evidence="12 13">
    <name type="scientific">Deinococcus knuensis</name>
    <dbReference type="NCBI Taxonomy" id="1837380"/>
    <lineage>
        <taxon>Bacteria</taxon>
        <taxon>Thermotogati</taxon>
        <taxon>Deinococcota</taxon>
        <taxon>Deinococci</taxon>
        <taxon>Deinococcales</taxon>
        <taxon>Deinococcaceae</taxon>
        <taxon>Deinococcus</taxon>
    </lineage>
</organism>
<dbReference type="SUPFAM" id="SSF46977">
    <property type="entry name" value="Succinate dehydrogenase/fumarate reductase flavoprotein C-terminal domain"/>
    <property type="match status" value="1"/>
</dbReference>